<reference evidence="2 3" key="1">
    <citation type="submission" date="2010-03" db="EMBL/GenBank/DDBJ databases">
        <title>Complete sequence of Sideroxydans lithotrophicus ES-1.</title>
        <authorList>
            <consortium name="US DOE Joint Genome Institute"/>
            <person name="Lucas S."/>
            <person name="Copeland A."/>
            <person name="Lapidus A."/>
            <person name="Cheng J.-F."/>
            <person name="Bruce D."/>
            <person name="Goodwin L."/>
            <person name="Pitluck S."/>
            <person name="Munk A.C."/>
            <person name="Detter J.C."/>
            <person name="Han C."/>
            <person name="Tapia R."/>
            <person name="Larimer F."/>
            <person name="Land M."/>
            <person name="Hauser L."/>
            <person name="Kyrpides N."/>
            <person name="Ivanova N."/>
            <person name="Emerson D."/>
            <person name="Woyke T."/>
        </authorList>
    </citation>
    <scope>NUCLEOTIDE SEQUENCE [LARGE SCALE GENOMIC DNA]</scope>
    <source>
        <strain evidence="2 3">ES-1</strain>
    </source>
</reference>
<dbReference type="KEGG" id="slt:Slit_0923"/>
<feature type="transmembrane region" description="Helical" evidence="1">
    <location>
        <begin position="64"/>
        <end position="85"/>
    </location>
</feature>
<feature type="transmembrane region" description="Helical" evidence="1">
    <location>
        <begin position="35"/>
        <end position="52"/>
    </location>
</feature>
<evidence type="ECO:0000313" key="3">
    <source>
        <dbReference type="Proteomes" id="UP000001625"/>
    </source>
</evidence>
<gene>
    <name evidence="2" type="ordered locus">Slit_0923</name>
</gene>
<dbReference type="Proteomes" id="UP000001625">
    <property type="component" value="Chromosome"/>
</dbReference>
<evidence type="ECO:0000313" key="2">
    <source>
        <dbReference type="EMBL" id="ADE11161.1"/>
    </source>
</evidence>
<organism evidence="2 3">
    <name type="scientific">Sideroxydans lithotrophicus (strain ES-1)</name>
    <dbReference type="NCBI Taxonomy" id="580332"/>
    <lineage>
        <taxon>Bacteria</taxon>
        <taxon>Pseudomonadati</taxon>
        <taxon>Pseudomonadota</taxon>
        <taxon>Betaproteobacteria</taxon>
        <taxon>Nitrosomonadales</taxon>
        <taxon>Gallionellaceae</taxon>
        <taxon>Sideroxydans</taxon>
    </lineage>
</organism>
<dbReference type="EMBL" id="CP001965">
    <property type="protein sequence ID" value="ADE11161.1"/>
    <property type="molecule type" value="Genomic_DNA"/>
</dbReference>
<dbReference type="HOGENOM" id="CLU_2248294_0_0_4"/>
<keyword evidence="1" id="KW-0472">Membrane</keyword>
<keyword evidence="1" id="KW-0812">Transmembrane</keyword>
<keyword evidence="3" id="KW-1185">Reference proteome</keyword>
<sequence length="104" mass="11820" precursor="true">MQQKGSPSKPCRAHIKKMEGFQDNDMKIYLKKQTLVLLAMFGMLPLTGYAQAVLNMSAKEEVQAISWTIEGVTIVTIVVVFGLIWRSSMRDLKNRRSKQDDSSR</sequence>
<evidence type="ECO:0000256" key="1">
    <source>
        <dbReference type="SAM" id="Phobius"/>
    </source>
</evidence>
<dbReference type="AlphaFoldDB" id="D5CPZ7"/>
<proteinExistence type="predicted"/>
<keyword evidence="1" id="KW-1133">Transmembrane helix</keyword>
<accession>D5CPZ7</accession>
<name>D5CPZ7_SIDLE</name>
<protein>
    <submittedName>
        <fullName evidence="2">Uncharacterized protein</fullName>
    </submittedName>
</protein>